<feature type="region of interest" description="Disordered" evidence="1">
    <location>
        <begin position="1"/>
        <end position="62"/>
    </location>
</feature>
<organism evidence="2">
    <name type="scientific">Panicum hallii</name>
    <dbReference type="NCBI Taxonomy" id="206008"/>
    <lineage>
        <taxon>Eukaryota</taxon>
        <taxon>Viridiplantae</taxon>
        <taxon>Streptophyta</taxon>
        <taxon>Embryophyta</taxon>
        <taxon>Tracheophyta</taxon>
        <taxon>Spermatophyta</taxon>
        <taxon>Magnoliopsida</taxon>
        <taxon>Liliopsida</taxon>
        <taxon>Poales</taxon>
        <taxon>Poaceae</taxon>
        <taxon>PACMAD clade</taxon>
        <taxon>Panicoideae</taxon>
        <taxon>Panicodae</taxon>
        <taxon>Paniceae</taxon>
        <taxon>Panicinae</taxon>
        <taxon>Panicum</taxon>
        <taxon>Panicum sect. Panicum</taxon>
    </lineage>
</organism>
<gene>
    <name evidence="2" type="ORF">PAHAL_3G029200</name>
</gene>
<sequence>MAAGPDLSPVAAEVARRVAAAASAEEQQERQGPARGRGGGRSGSPRRGAACARRGSGSTQRARCCCRRHSCGGGRIGTRQERKLPAVARLDGRGWPDLGTAAQRLLWRQARPILAKAAELLWWTAV</sequence>
<evidence type="ECO:0000256" key="1">
    <source>
        <dbReference type="SAM" id="MobiDB-lite"/>
    </source>
</evidence>
<feature type="compositionally biased region" description="Low complexity" evidence="1">
    <location>
        <begin position="10"/>
        <end position="34"/>
    </location>
</feature>
<dbReference type="EMBL" id="CM008048">
    <property type="protein sequence ID" value="PVH61405.1"/>
    <property type="molecule type" value="Genomic_DNA"/>
</dbReference>
<name>A0A2T8KGV6_9POAL</name>
<proteinExistence type="predicted"/>
<dbReference type="Gramene" id="PVH61405">
    <property type="protein sequence ID" value="PVH61405"/>
    <property type="gene ID" value="PAHAL_3G029200"/>
</dbReference>
<feature type="compositionally biased region" description="Low complexity" evidence="1">
    <location>
        <begin position="43"/>
        <end position="58"/>
    </location>
</feature>
<dbReference type="AlphaFoldDB" id="A0A2T8KGV6"/>
<accession>A0A2T8KGV6</accession>
<protein>
    <submittedName>
        <fullName evidence="2">Uncharacterized protein</fullName>
    </submittedName>
</protein>
<evidence type="ECO:0000313" key="2">
    <source>
        <dbReference type="EMBL" id="PVH61405.1"/>
    </source>
</evidence>
<reference evidence="2" key="1">
    <citation type="submission" date="2018-04" db="EMBL/GenBank/DDBJ databases">
        <title>WGS assembly of Panicum hallii.</title>
        <authorList>
            <person name="Lovell J."/>
            <person name="Jenkins J."/>
            <person name="Lowry D."/>
            <person name="Mamidi S."/>
            <person name="Sreedasyam A."/>
            <person name="Weng X."/>
            <person name="Barry K."/>
            <person name="Bonette J."/>
            <person name="Campitelli B."/>
            <person name="Daum C."/>
            <person name="Gordon S."/>
            <person name="Gould B."/>
            <person name="Lipzen A."/>
            <person name="Macqueen A."/>
            <person name="Palacio-Mejia J."/>
            <person name="Plott C."/>
            <person name="Shakirov E."/>
            <person name="Shu S."/>
            <person name="Yoshinaga Y."/>
            <person name="Zane M."/>
            <person name="Rokhsar D."/>
            <person name="Grimwood J."/>
            <person name="Schmutz J."/>
            <person name="Juenger T."/>
        </authorList>
    </citation>
    <scope>NUCLEOTIDE SEQUENCE [LARGE SCALE GENOMIC DNA]</scope>
    <source>
        <strain evidence="2">FIL2</strain>
    </source>
</reference>
<dbReference type="Proteomes" id="UP000243499">
    <property type="component" value="Chromosome 3"/>
</dbReference>